<dbReference type="EMBL" id="KZ824955">
    <property type="protein sequence ID" value="RAH70366.1"/>
    <property type="molecule type" value="Genomic_DNA"/>
</dbReference>
<keyword evidence="2" id="KW-1185">Reference proteome</keyword>
<reference evidence="1" key="1">
    <citation type="submission" date="2018-02" db="EMBL/GenBank/DDBJ databases">
        <title>The genomes of Aspergillus section Nigri reveals drivers in fungal speciation.</title>
        <authorList>
            <consortium name="DOE Joint Genome Institute"/>
            <person name="Vesth T.C."/>
            <person name="Nybo J."/>
            <person name="Theobald S."/>
            <person name="Brandl J."/>
            <person name="Frisvad J.C."/>
            <person name="Nielsen K.F."/>
            <person name="Lyhne E.K."/>
            <person name="Kogle M.E."/>
            <person name="Kuo A."/>
            <person name="Riley R."/>
            <person name="Clum A."/>
            <person name="Nolan M."/>
            <person name="Lipzen A."/>
            <person name="Salamov A."/>
            <person name="Henrissat B."/>
            <person name="Wiebenga A."/>
            <person name="De vries R.P."/>
            <person name="Grigoriev I.V."/>
            <person name="Mortensen U.H."/>
            <person name="Andersen M.R."/>
            <person name="Baker S.E."/>
        </authorList>
    </citation>
    <scope>NUCLEOTIDE SEQUENCE</scope>
    <source>
        <strain evidence="1">CBS 121060</strain>
    </source>
</reference>
<protein>
    <submittedName>
        <fullName evidence="1">Uncharacterized protein</fullName>
    </submittedName>
</protein>
<evidence type="ECO:0000313" key="1">
    <source>
        <dbReference type="EMBL" id="RAH70366.1"/>
    </source>
</evidence>
<name>A0ACD1HA26_9EURO</name>
<dbReference type="Proteomes" id="UP000249661">
    <property type="component" value="Unassembled WGS sequence"/>
</dbReference>
<accession>A0ACD1HA26</accession>
<evidence type="ECO:0000313" key="2">
    <source>
        <dbReference type="Proteomes" id="UP000249661"/>
    </source>
</evidence>
<organism evidence="1 2">
    <name type="scientific">Aspergillus aculeatinus CBS 121060</name>
    <dbReference type="NCBI Taxonomy" id="1448322"/>
    <lineage>
        <taxon>Eukaryota</taxon>
        <taxon>Fungi</taxon>
        <taxon>Dikarya</taxon>
        <taxon>Ascomycota</taxon>
        <taxon>Pezizomycotina</taxon>
        <taxon>Eurotiomycetes</taxon>
        <taxon>Eurotiomycetidae</taxon>
        <taxon>Eurotiales</taxon>
        <taxon>Aspergillaceae</taxon>
        <taxon>Aspergillus</taxon>
        <taxon>Aspergillus subgen. Circumdati</taxon>
    </lineage>
</organism>
<sequence length="353" mass="38924">MSATGPTGVDLSADQRPKIVAVLVTTWILAFLTVSLRFTARTLVKAGLWWDDWVVLSSLIFGAIVSLLPVVWNVRHGLGLHVWAAPPGSVSAFLKSLVIAELFYVAATVAIKLSILLSYRRIFRVPHVQKATTFVAWIVFAWALACILIVCFQCIPLQGYWDKSIPAKCGVNNRDYFLGKSIPDTVTDIGILMIPMRAIWELHTTRTQKTILTLTFLMGGLVIVISIIRLVCLMSVDLSSEDITWNFVPYLIWTCVELNIGTVAACLPCLRPIYTYLRDRTGLSGSRPSAGSFPNSQGKICSGRTPWRLFSDDDEYRYGDQVPMQAGGGITVHHGYLVQTESASRSGGDVSSH</sequence>
<proteinExistence type="predicted"/>
<gene>
    <name evidence="1" type="ORF">BO66DRAFT_471359</name>
</gene>